<dbReference type="Proteomes" id="UP000297861">
    <property type="component" value="Unassembled WGS sequence"/>
</dbReference>
<dbReference type="PROSITE" id="PS52016">
    <property type="entry name" value="TONB_DEPENDENT_REC_3"/>
    <property type="match status" value="1"/>
</dbReference>
<reference evidence="15 16" key="1">
    <citation type="submission" date="2019-03" db="EMBL/GenBank/DDBJ databases">
        <title>San Antonio Military Medical Center submission to MRSN (WRAIR), pending publication.</title>
        <authorList>
            <person name="Blyth D.M."/>
            <person name="Mccarthy S.L."/>
            <person name="Schall S.E."/>
            <person name="Stam J.A."/>
            <person name="Ong A.C."/>
            <person name="Mcgann P.T."/>
        </authorList>
    </citation>
    <scope>NUCLEOTIDE SEQUENCE [LARGE SCALE GENOMIC DNA]</scope>
    <source>
        <strain evidence="15 16">MRSN571793</strain>
    </source>
</reference>
<comment type="similarity">
    <text evidence="10 11">Belongs to the TonB-dependent receptor family.</text>
</comment>
<comment type="subcellular location">
    <subcellularLocation>
        <location evidence="1 10">Cell outer membrane</location>
        <topology evidence="1 10">Multi-pass membrane protein</topology>
    </subcellularLocation>
</comment>
<evidence type="ECO:0000256" key="3">
    <source>
        <dbReference type="ARBA" id="ARBA00022452"/>
    </source>
</evidence>
<keyword evidence="4 10" id="KW-0812">Transmembrane</keyword>
<evidence type="ECO:0000256" key="12">
    <source>
        <dbReference type="SAM" id="SignalP"/>
    </source>
</evidence>
<dbReference type="GO" id="GO:0015344">
    <property type="term" value="F:siderophore uptake transmembrane transporter activity"/>
    <property type="evidence" value="ECO:0007669"/>
    <property type="project" value="TreeGrafter"/>
</dbReference>
<keyword evidence="2 10" id="KW-0813">Transport</keyword>
<dbReference type="RefSeq" id="WP_134435765.1">
    <property type="nucleotide sequence ID" value="NZ_SOML01000002.1"/>
</dbReference>
<evidence type="ECO:0000256" key="8">
    <source>
        <dbReference type="ARBA" id="ARBA00023170"/>
    </source>
</evidence>
<dbReference type="SUPFAM" id="SSF49464">
    <property type="entry name" value="Carboxypeptidase regulatory domain-like"/>
    <property type="match status" value="1"/>
</dbReference>
<dbReference type="Gene3D" id="2.170.130.10">
    <property type="entry name" value="TonB-dependent receptor, plug domain"/>
    <property type="match status" value="1"/>
</dbReference>
<accession>A0A4Y8LAM3</accession>
<dbReference type="GO" id="GO:0044718">
    <property type="term" value="P:siderophore transmembrane transport"/>
    <property type="evidence" value="ECO:0007669"/>
    <property type="project" value="TreeGrafter"/>
</dbReference>
<evidence type="ECO:0000256" key="9">
    <source>
        <dbReference type="ARBA" id="ARBA00023237"/>
    </source>
</evidence>
<gene>
    <name evidence="15" type="ORF">E2605_05525</name>
</gene>
<evidence type="ECO:0000256" key="10">
    <source>
        <dbReference type="PROSITE-ProRule" id="PRU01360"/>
    </source>
</evidence>
<evidence type="ECO:0000256" key="6">
    <source>
        <dbReference type="ARBA" id="ARBA00023077"/>
    </source>
</evidence>
<dbReference type="GO" id="GO:0009279">
    <property type="term" value="C:cell outer membrane"/>
    <property type="evidence" value="ECO:0007669"/>
    <property type="project" value="UniProtKB-SubCell"/>
</dbReference>
<evidence type="ECO:0000256" key="5">
    <source>
        <dbReference type="ARBA" id="ARBA00022729"/>
    </source>
</evidence>
<dbReference type="InterPro" id="IPR036942">
    <property type="entry name" value="Beta-barrel_TonB_sf"/>
</dbReference>
<dbReference type="PANTHER" id="PTHR30069">
    <property type="entry name" value="TONB-DEPENDENT OUTER MEMBRANE RECEPTOR"/>
    <property type="match status" value="1"/>
</dbReference>
<dbReference type="InterPro" id="IPR008969">
    <property type="entry name" value="CarboxyPept-like_regulatory"/>
</dbReference>
<evidence type="ECO:0000256" key="2">
    <source>
        <dbReference type="ARBA" id="ARBA00022448"/>
    </source>
</evidence>
<sequence length="894" mass="99196">MRRKLSFLLFAVLFCSISAFAQTTIKGKIIDKDTKEPLIGVSVFSEVAKTGTSTDLDGSFIIKVTSASGKLDITYVGYKSMKLDAAADLGTIEMESDAIGLKDVVVTSSIAIRRKTPVAISVIEPEMLETKLSSQEFPEILKSTPGVYATKQGGGYGDSRISLRGFESANIAVMVNGVPVNDMEWGGVYWSNWAGLSEVTRSMQVQRGLGASKVAAPSVGGTINIVTKSTDATKGGFVSYGLGNDNYNKIAFSVSTGLSKNGWAMTLLGSKNWGDGYIMGTEFEAYTWFVNISKIINDNHQLSFTAFGSPQWHNQRYNGDLLTVKGWAEQKDGYKFNPTYGFDDQGQRVNQNRNRYHKPQISLNHFWTINDKSSLSNVAYVSIGDGAGRAWRGNDYNDLYGTTSSNGSLNMRYRNTATGYMDYGKLQRENETGIVDGVQKYEPGSSRTVLTESRNNHFWAGLLSTYTTKIGDNIDFYGGIDVRYYAGLHDSKIVDLMGGKFYIDPQRATISDKNWPNLSNDYKNEKLKVGDVVYRDNTGYVSQNGIFSQAEYNKDALSVFVSGALSGSTYWKKDRYYYSKENQKSDTKTFLGFNIKGGANYNLTEEHNVFFNTGYISRAPFMSGGYFTNIHTSNAVNKDAINEKLYSAEVGYGYRSKYLSANLNFYYTKWMNKTMVSTLGSDRNAFVNMSGINARHQGIELDFVAKPIRNLEITGMLSLGDWIWDSKATGYAYMSTGQPTNDGNTPLPDGEEHKSFFVDMKGVRVGNSAQTSFAAGASYKMFNEKLTIGLDYTHYANNYSNFKIEMPNAGGTYKYYSPWKIPSYGLLDARANYRFKLGTLDATIIGNVNNVLNQEYIADALDYKARTEGGGTWEDVGVMYGFGRTYTASLKVKF</sequence>
<evidence type="ECO:0000256" key="1">
    <source>
        <dbReference type="ARBA" id="ARBA00004571"/>
    </source>
</evidence>
<name>A0A4Y8LAM3_9BACT</name>
<dbReference type="InterPro" id="IPR039426">
    <property type="entry name" value="TonB-dep_rcpt-like"/>
</dbReference>
<dbReference type="Pfam" id="PF13715">
    <property type="entry name" value="CarbopepD_reg_2"/>
    <property type="match status" value="1"/>
</dbReference>
<dbReference type="Gene3D" id="2.40.170.20">
    <property type="entry name" value="TonB-dependent receptor, beta-barrel domain"/>
    <property type="match status" value="1"/>
</dbReference>
<evidence type="ECO:0000256" key="7">
    <source>
        <dbReference type="ARBA" id="ARBA00023136"/>
    </source>
</evidence>
<feature type="chain" id="PRO_5021507206" evidence="12">
    <location>
        <begin position="22"/>
        <end position="894"/>
    </location>
</feature>
<keyword evidence="6 11" id="KW-0798">TonB box</keyword>
<dbReference type="STRING" id="1121485.GCA_000426485_02564"/>
<dbReference type="Gene3D" id="2.60.40.1120">
    <property type="entry name" value="Carboxypeptidase-like, regulatory domain"/>
    <property type="match status" value="1"/>
</dbReference>
<dbReference type="OrthoDB" id="9761152at2"/>
<dbReference type="Pfam" id="PF07715">
    <property type="entry name" value="Plug"/>
    <property type="match status" value="1"/>
</dbReference>
<dbReference type="PANTHER" id="PTHR30069:SF29">
    <property type="entry name" value="HEMOGLOBIN AND HEMOGLOBIN-HAPTOGLOBIN-BINDING PROTEIN 1-RELATED"/>
    <property type="match status" value="1"/>
</dbReference>
<evidence type="ECO:0000259" key="14">
    <source>
        <dbReference type="Pfam" id="PF07715"/>
    </source>
</evidence>
<feature type="domain" description="TonB-dependent receptor-like beta-barrel" evidence="13">
    <location>
        <begin position="317"/>
        <end position="851"/>
    </location>
</feature>
<evidence type="ECO:0000256" key="4">
    <source>
        <dbReference type="ARBA" id="ARBA00022692"/>
    </source>
</evidence>
<evidence type="ECO:0000313" key="15">
    <source>
        <dbReference type="EMBL" id="TFD98080.1"/>
    </source>
</evidence>
<evidence type="ECO:0000313" key="16">
    <source>
        <dbReference type="Proteomes" id="UP000297861"/>
    </source>
</evidence>
<organism evidence="15 16">
    <name type="scientific">Dysgonomonas capnocytophagoides</name>
    <dbReference type="NCBI Taxonomy" id="45254"/>
    <lineage>
        <taxon>Bacteria</taxon>
        <taxon>Pseudomonadati</taxon>
        <taxon>Bacteroidota</taxon>
        <taxon>Bacteroidia</taxon>
        <taxon>Bacteroidales</taxon>
        <taxon>Dysgonomonadaceae</taxon>
        <taxon>Dysgonomonas</taxon>
    </lineage>
</organism>
<evidence type="ECO:0000259" key="13">
    <source>
        <dbReference type="Pfam" id="PF00593"/>
    </source>
</evidence>
<dbReference type="AlphaFoldDB" id="A0A4Y8LAM3"/>
<comment type="caution">
    <text evidence="15">The sequence shown here is derived from an EMBL/GenBank/DDBJ whole genome shotgun (WGS) entry which is preliminary data.</text>
</comment>
<dbReference type="InterPro" id="IPR010917">
    <property type="entry name" value="TonB_rcpt_CS"/>
</dbReference>
<dbReference type="InterPro" id="IPR012910">
    <property type="entry name" value="Plug_dom"/>
</dbReference>
<dbReference type="EMBL" id="SOML01000002">
    <property type="protein sequence ID" value="TFD98080.1"/>
    <property type="molecule type" value="Genomic_DNA"/>
</dbReference>
<feature type="domain" description="TonB-dependent receptor plug" evidence="14">
    <location>
        <begin position="114"/>
        <end position="222"/>
    </location>
</feature>
<feature type="signal peptide" evidence="12">
    <location>
        <begin position="1"/>
        <end position="21"/>
    </location>
</feature>
<protein>
    <submittedName>
        <fullName evidence="15">TonB-dependent receptor</fullName>
    </submittedName>
</protein>
<evidence type="ECO:0000256" key="11">
    <source>
        <dbReference type="RuleBase" id="RU003357"/>
    </source>
</evidence>
<dbReference type="InterPro" id="IPR000531">
    <property type="entry name" value="Beta-barrel_TonB"/>
</dbReference>
<dbReference type="SUPFAM" id="SSF56935">
    <property type="entry name" value="Porins"/>
    <property type="match status" value="1"/>
</dbReference>
<keyword evidence="3 10" id="KW-1134">Transmembrane beta strand</keyword>
<keyword evidence="7 10" id="KW-0472">Membrane</keyword>
<keyword evidence="5 12" id="KW-0732">Signal</keyword>
<dbReference type="InterPro" id="IPR037066">
    <property type="entry name" value="Plug_dom_sf"/>
</dbReference>
<keyword evidence="16" id="KW-1185">Reference proteome</keyword>
<keyword evidence="8 15" id="KW-0675">Receptor</keyword>
<keyword evidence="9 10" id="KW-0998">Cell outer membrane</keyword>
<proteinExistence type="inferred from homology"/>
<dbReference type="Pfam" id="PF00593">
    <property type="entry name" value="TonB_dep_Rec_b-barrel"/>
    <property type="match status" value="1"/>
</dbReference>
<dbReference type="PROSITE" id="PS01156">
    <property type="entry name" value="TONB_DEPENDENT_REC_2"/>
    <property type="match status" value="1"/>
</dbReference>